<accession>A0A0A9GMB2</accession>
<organism evidence="1">
    <name type="scientific">Arundo donax</name>
    <name type="common">Giant reed</name>
    <name type="synonym">Donax arundinaceus</name>
    <dbReference type="NCBI Taxonomy" id="35708"/>
    <lineage>
        <taxon>Eukaryota</taxon>
        <taxon>Viridiplantae</taxon>
        <taxon>Streptophyta</taxon>
        <taxon>Embryophyta</taxon>
        <taxon>Tracheophyta</taxon>
        <taxon>Spermatophyta</taxon>
        <taxon>Magnoliopsida</taxon>
        <taxon>Liliopsida</taxon>
        <taxon>Poales</taxon>
        <taxon>Poaceae</taxon>
        <taxon>PACMAD clade</taxon>
        <taxon>Arundinoideae</taxon>
        <taxon>Arundineae</taxon>
        <taxon>Arundo</taxon>
    </lineage>
</organism>
<sequence>MADAFRVQLLQPRTTVTGRQSYVAVRADDFKYYIQCGEVEWIIPEPSPLSDADNHHKDDIASELRKCQVPHQRSSFGYHFLILGFIISVWWCKRCCWWQIHEDDEQY</sequence>
<dbReference type="AlphaFoldDB" id="A0A0A9GMB2"/>
<reference evidence="1" key="2">
    <citation type="journal article" date="2015" name="Data Brief">
        <title>Shoot transcriptome of the giant reed, Arundo donax.</title>
        <authorList>
            <person name="Barrero R.A."/>
            <person name="Guerrero F.D."/>
            <person name="Moolhuijzen P."/>
            <person name="Goolsby J.A."/>
            <person name="Tidwell J."/>
            <person name="Bellgard S.E."/>
            <person name="Bellgard M.I."/>
        </authorList>
    </citation>
    <scope>NUCLEOTIDE SEQUENCE</scope>
    <source>
        <tissue evidence="1">Shoot tissue taken approximately 20 cm above the soil surface</tissue>
    </source>
</reference>
<name>A0A0A9GMB2_ARUDO</name>
<evidence type="ECO:0000313" key="1">
    <source>
        <dbReference type="EMBL" id="JAE26275.1"/>
    </source>
</evidence>
<reference evidence="1" key="1">
    <citation type="submission" date="2014-09" db="EMBL/GenBank/DDBJ databases">
        <authorList>
            <person name="Magalhaes I.L.F."/>
            <person name="Oliveira U."/>
            <person name="Santos F.R."/>
            <person name="Vidigal T.H.D.A."/>
            <person name="Brescovit A.D."/>
            <person name="Santos A.J."/>
        </authorList>
    </citation>
    <scope>NUCLEOTIDE SEQUENCE</scope>
    <source>
        <tissue evidence="1">Shoot tissue taken approximately 20 cm above the soil surface</tissue>
    </source>
</reference>
<dbReference type="EMBL" id="GBRH01171621">
    <property type="protein sequence ID" value="JAE26275.1"/>
    <property type="molecule type" value="Transcribed_RNA"/>
</dbReference>
<protein>
    <submittedName>
        <fullName evidence="1">Uncharacterized protein</fullName>
    </submittedName>
</protein>
<proteinExistence type="predicted"/>